<evidence type="ECO:0000259" key="9">
    <source>
        <dbReference type="Pfam" id="PF00204"/>
    </source>
</evidence>
<gene>
    <name evidence="10" type="ORF">BsIDN1_00110</name>
</gene>
<dbReference type="SUPFAM" id="SSF54211">
    <property type="entry name" value="Ribosomal protein S5 domain 2-like"/>
    <property type="match status" value="1"/>
</dbReference>
<keyword evidence="6" id="KW-0799">Topoisomerase</keyword>
<dbReference type="EC" id="5.6.2.2" evidence="3"/>
<organism evidence="10 11">
    <name type="scientific">Bacillus safensis</name>
    <dbReference type="NCBI Taxonomy" id="561879"/>
    <lineage>
        <taxon>Bacteria</taxon>
        <taxon>Bacillati</taxon>
        <taxon>Bacillota</taxon>
        <taxon>Bacilli</taxon>
        <taxon>Bacillales</taxon>
        <taxon>Bacillaceae</taxon>
        <taxon>Bacillus</taxon>
    </lineage>
</organism>
<evidence type="ECO:0000256" key="2">
    <source>
        <dbReference type="ARBA" id="ARBA00010708"/>
    </source>
</evidence>
<dbReference type="Gene3D" id="3.30.230.10">
    <property type="match status" value="1"/>
</dbReference>
<name>A0A5S9LZU3_BACIA</name>
<evidence type="ECO:0000313" key="11">
    <source>
        <dbReference type="Proteomes" id="UP000464658"/>
    </source>
</evidence>
<keyword evidence="5" id="KW-0067">ATP-binding</keyword>
<evidence type="ECO:0000313" key="10">
    <source>
        <dbReference type="EMBL" id="BBP86393.1"/>
    </source>
</evidence>
<proteinExistence type="inferred from homology"/>
<keyword evidence="7" id="KW-0238">DNA-binding</keyword>
<dbReference type="InterPro" id="IPR014721">
    <property type="entry name" value="Ribsml_uS5_D2-typ_fold_subgr"/>
</dbReference>
<accession>A0A5S9LZU3</accession>
<dbReference type="AlphaFoldDB" id="A0A5S9LZU3"/>
<protein>
    <recommendedName>
        <fullName evidence="3">DNA topoisomerase (ATP-hydrolyzing)</fullName>
        <ecNumber evidence="3">5.6.2.2</ecNumber>
    </recommendedName>
</protein>
<evidence type="ECO:0000256" key="1">
    <source>
        <dbReference type="ARBA" id="ARBA00000185"/>
    </source>
</evidence>
<dbReference type="EMBL" id="AP021906">
    <property type="protein sequence ID" value="BBP86393.1"/>
    <property type="molecule type" value="Genomic_DNA"/>
</dbReference>
<dbReference type="PANTHER" id="PTHR45866">
    <property type="entry name" value="DNA GYRASE/TOPOISOMERASE SUBUNIT B"/>
    <property type="match status" value="1"/>
</dbReference>
<dbReference type="PANTHER" id="PTHR45866:SF1">
    <property type="entry name" value="DNA GYRASE SUBUNIT B, MITOCHONDRIAL"/>
    <property type="match status" value="1"/>
</dbReference>
<dbReference type="InterPro" id="IPR020568">
    <property type="entry name" value="Ribosomal_Su5_D2-typ_SF"/>
</dbReference>
<evidence type="ECO:0000256" key="5">
    <source>
        <dbReference type="ARBA" id="ARBA00022840"/>
    </source>
</evidence>
<feature type="domain" description="DNA topoisomerase type IIA subunit B" evidence="9">
    <location>
        <begin position="2"/>
        <end position="56"/>
    </location>
</feature>
<keyword evidence="8" id="KW-0413">Isomerase</keyword>
<dbReference type="GO" id="GO:0003918">
    <property type="term" value="F:DNA topoisomerase type II (double strand cut, ATP-hydrolyzing) activity"/>
    <property type="evidence" value="ECO:0007669"/>
    <property type="project" value="UniProtKB-EC"/>
</dbReference>
<reference evidence="10 11" key="1">
    <citation type="submission" date="2019-12" db="EMBL/GenBank/DDBJ databases">
        <title>Full genome sequence of a Bacillus safensis strain isolated from commercially available natto in Indonesia.</title>
        <authorList>
            <person name="Yoshida M."/>
            <person name="Uomi M."/>
            <person name="Waturangi D."/>
            <person name="Ekaputri J.J."/>
            <person name="Setiamarga D.H.E."/>
        </authorList>
    </citation>
    <scope>NUCLEOTIDE SEQUENCE [LARGE SCALE GENOMIC DNA]</scope>
    <source>
        <strain evidence="10 11">IDN1</strain>
    </source>
</reference>
<dbReference type="GO" id="GO:0006265">
    <property type="term" value="P:DNA topological change"/>
    <property type="evidence" value="ECO:0007669"/>
    <property type="project" value="InterPro"/>
</dbReference>
<evidence type="ECO:0000256" key="6">
    <source>
        <dbReference type="ARBA" id="ARBA00023029"/>
    </source>
</evidence>
<evidence type="ECO:0000256" key="8">
    <source>
        <dbReference type="ARBA" id="ARBA00023235"/>
    </source>
</evidence>
<dbReference type="InterPro" id="IPR013506">
    <property type="entry name" value="Topo_IIA_bsu_dom2"/>
</dbReference>
<dbReference type="Pfam" id="PF00204">
    <property type="entry name" value="DNA_gyraseB"/>
    <property type="match status" value="1"/>
</dbReference>
<keyword evidence="4" id="KW-0547">Nucleotide-binding</keyword>
<dbReference type="GO" id="GO:0003677">
    <property type="term" value="F:DNA binding"/>
    <property type="evidence" value="ECO:0007669"/>
    <property type="project" value="UniProtKB-KW"/>
</dbReference>
<dbReference type="GO" id="GO:0005524">
    <property type="term" value="F:ATP binding"/>
    <property type="evidence" value="ECO:0007669"/>
    <property type="project" value="UniProtKB-KW"/>
</dbReference>
<evidence type="ECO:0000256" key="7">
    <source>
        <dbReference type="ARBA" id="ARBA00023125"/>
    </source>
</evidence>
<comment type="catalytic activity">
    <reaction evidence="1">
        <text>ATP-dependent breakage, passage and rejoining of double-stranded DNA.</text>
        <dbReference type="EC" id="5.6.2.2"/>
    </reaction>
</comment>
<evidence type="ECO:0000256" key="4">
    <source>
        <dbReference type="ARBA" id="ARBA00022741"/>
    </source>
</evidence>
<sequence>MREGLTAIISIKHPDPQFEGQTKTKLGNSEARTITDSLFSEALEKFLLENPDSAKKNCGKRTDGSSCKNGCQKRLVS</sequence>
<evidence type="ECO:0000256" key="3">
    <source>
        <dbReference type="ARBA" id="ARBA00012895"/>
    </source>
</evidence>
<dbReference type="Proteomes" id="UP000464658">
    <property type="component" value="Chromosome"/>
</dbReference>
<comment type="similarity">
    <text evidence="2">Belongs to the type II topoisomerase GyrB family.</text>
</comment>